<dbReference type="InterPro" id="IPR006571">
    <property type="entry name" value="TLDc_dom"/>
</dbReference>
<dbReference type="SMART" id="SM00584">
    <property type="entry name" value="TLDc"/>
    <property type="match status" value="1"/>
</dbReference>
<protein>
    <recommendedName>
        <fullName evidence="4">Oxidation resistance protein 1</fullName>
    </recommendedName>
</protein>
<name>A0A183JIB5_9TREM</name>
<dbReference type="AlphaFoldDB" id="A0A183JIB5"/>
<dbReference type="EMBL" id="UZAK01002372">
    <property type="protein sequence ID" value="VDO74586.1"/>
    <property type="molecule type" value="Genomic_DNA"/>
</dbReference>
<comment type="subcellular location">
    <subcellularLocation>
        <location evidence="1">Mitochondrion</location>
    </subcellularLocation>
</comment>
<gene>
    <name evidence="6" type="ORF">SCUD_LOCUS2439</name>
</gene>
<proteinExistence type="inferred from homology"/>
<dbReference type="GO" id="GO:0006979">
    <property type="term" value="P:response to oxidative stress"/>
    <property type="evidence" value="ECO:0007669"/>
    <property type="project" value="TreeGrafter"/>
</dbReference>
<dbReference type="Pfam" id="PF07534">
    <property type="entry name" value="TLD"/>
    <property type="match status" value="1"/>
</dbReference>
<evidence type="ECO:0000313" key="8">
    <source>
        <dbReference type="WBParaSite" id="SCUD_0000243801-mRNA-1"/>
    </source>
</evidence>
<dbReference type="WBParaSite" id="SCUD_0000243801-mRNA-1">
    <property type="protein sequence ID" value="SCUD_0000243801-mRNA-1"/>
    <property type="gene ID" value="SCUD_0000243801"/>
</dbReference>
<dbReference type="PROSITE" id="PS51886">
    <property type="entry name" value="TLDC"/>
    <property type="match status" value="1"/>
</dbReference>
<dbReference type="GO" id="GO:0005634">
    <property type="term" value="C:nucleus"/>
    <property type="evidence" value="ECO:0007669"/>
    <property type="project" value="TreeGrafter"/>
</dbReference>
<sequence length="261" mass="29799">MQISNTFLNLELIYDRYLGFCLLLQNLTPDAEGLDWILTYSTSVHGFSLRSLYRRCANSLTESSKDNLHSTIHTKMKHTLIPNSPHASNQPCILIIRTSTNEIFGAMLNTHPYPSNGRFYGNGSCFVFRWINTTDSKQDQLKENSNSINEQDSTSLSVTSNKLMNIPVDVNSASISSSVLLVTDNHNSDLVSSSSSFDMRTETVTKEFAHLCYDDKREFPEQDKKQTFQITNNLSNNNDNNRTDRINKTLFITMLTRFRNR</sequence>
<dbReference type="PANTHER" id="PTHR23354:SF62">
    <property type="entry name" value="MUSTARD, ISOFORM V"/>
    <property type="match status" value="1"/>
</dbReference>
<dbReference type="GO" id="GO:0005739">
    <property type="term" value="C:mitochondrion"/>
    <property type="evidence" value="ECO:0007669"/>
    <property type="project" value="UniProtKB-SubCell"/>
</dbReference>
<accession>A0A183JIB5</accession>
<evidence type="ECO:0000313" key="7">
    <source>
        <dbReference type="Proteomes" id="UP000279833"/>
    </source>
</evidence>
<keyword evidence="3" id="KW-0496">Mitochondrion</keyword>
<evidence type="ECO:0000256" key="3">
    <source>
        <dbReference type="ARBA" id="ARBA00023128"/>
    </source>
</evidence>
<dbReference type="STRING" id="6186.A0A183JIB5"/>
<reference evidence="6 7" key="2">
    <citation type="submission" date="2018-11" db="EMBL/GenBank/DDBJ databases">
        <authorList>
            <consortium name="Pathogen Informatics"/>
        </authorList>
    </citation>
    <scope>NUCLEOTIDE SEQUENCE [LARGE SCALE GENOMIC DNA]</scope>
    <source>
        <strain evidence="6">Dakar</strain>
        <strain evidence="7">Dakar, Senegal</strain>
    </source>
</reference>
<evidence type="ECO:0000256" key="1">
    <source>
        <dbReference type="ARBA" id="ARBA00004173"/>
    </source>
</evidence>
<dbReference type="Proteomes" id="UP000279833">
    <property type="component" value="Unassembled WGS sequence"/>
</dbReference>
<evidence type="ECO:0000256" key="2">
    <source>
        <dbReference type="ARBA" id="ARBA00009540"/>
    </source>
</evidence>
<reference evidence="8" key="1">
    <citation type="submission" date="2016-06" db="UniProtKB">
        <authorList>
            <consortium name="WormBaseParasite"/>
        </authorList>
    </citation>
    <scope>IDENTIFICATION</scope>
</reference>
<dbReference type="PANTHER" id="PTHR23354">
    <property type="entry name" value="NUCLEOLAR PROTEIN 7/ESTROGEN RECEPTOR COACTIVATOR-RELATED"/>
    <property type="match status" value="1"/>
</dbReference>
<evidence type="ECO:0000313" key="6">
    <source>
        <dbReference type="EMBL" id="VDO74586.1"/>
    </source>
</evidence>
<keyword evidence="7" id="KW-1185">Reference proteome</keyword>
<feature type="domain" description="TLDc" evidence="5">
    <location>
        <begin position="21"/>
        <end position="261"/>
    </location>
</feature>
<organism evidence="8">
    <name type="scientific">Schistosoma curassoni</name>
    <dbReference type="NCBI Taxonomy" id="6186"/>
    <lineage>
        <taxon>Eukaryota</taxon>
        <taxon>Metazoa</taxon>
        <taxon>Spiralia</taxon>
        <taxon>Lophotrochozoa</taxon>
        <taxon>Platyhelminthes</taxon>
        <taxon>Trematoda</taxon>
        <taxon>Digenea</taxon>
        <taxon>Strigeidida</taxon>
        <taxon>Schistosomatoidea</taxon>
        <taxon>Schistosomatidae</taxon>
        <taxon>Schistosoma</taxon>
    </lineage>
</organism>
<evidence type="ECO:0000259" key="5">
    <source>
        <dbReference type="PROSITE" id="PS51886"/>
    </source>
</evidence>
<comment type="similarity">
    <text evidence="2">Belongs to the OXR1 family.</text>
</comment>
<evidence type="ECO:0000256" key="4">
    <source>
        <dbReference type="ARBA" id="ARBA00040604"/>
    </source>
</evidence>